<dbReference type="PROSITE" id="PS01011">
    <property type="entry name" value="FOLYLPOLYGLU_SYNT_1"/>
    <property type="match status" value="1"/>
</dbReference>
<gene>
    <name evidence="6" type="ORF">A3C71_02650</name>
</gene>
<feature type="domain" description="Mur ligase C-terminal" evidence="4">
    <location>
        <begin position="254"/>
        <end position="396"/>
    </location>
</feature>
<dbReference type="Gene3D" id="3.90.190.20">
    <property type="entry name" value="Mur ligase, C-terminal domain"/>
    <property type="match status" value="1"/>
</dbReference>
<dbReference type="EMBL" id="MGJT01000005">
    <property type="protein sequence ID" value="OGN13565.1"/>
    <property type="molecule type" value="Genomic_DNA"/>
</dbReference>
<evidence type="ECO:0000313" key="6">
    <source>
        <dbReference type="EMBL" id="OGN13565.1"/>
    </source>
</evidence>
<dbReference type="PANTHER" id="PTHR23135:SF4">
    <property type="entry name" value="UDP-N-ACETYLMURAMOYL-L-ALANYL-D-GLUTAMATE--2,6-DIAMINOPIMELATE LIGASE MURE HOMOLOG, CHLOROPLASTIC"/>
    <property type="match status" value="1"/>
</dbReference>
<reference evidence="6 7" key="1">
    <citation type="journal article" date="2016" name="Nat. Commun.">
        <title>Thousands of microbial genomes shed light on interconnected biogeochemical processes in an aquifer system.</title>
        <authorList>
            <person name="Anantharaman K."/>
            <person name="Brown C.T."/>
            <person name="Hug L.A."/>
            <person name="Sharon I."/>
            <person name="Castelle C.J."/>
            <person name="Probst A.J."/>
            <person name="Thomas B.C."/>
            <person name="Singh A."/>
            <person name="Wilkins M.J."/>
            <person name="Karaoz U."/>
            <person name="Brodie E.L."/>
            <person name="Williams K.H."/>
            <person name="Hubbard S.S."/>
            <person name="Banfield J.F."/>
        </authorList>
    </citation>
    <scope>NUCLEOTIDE SEQUENCE [LARGE SCALE GENOMIC DNA]</scope>
</reference>
<dbReference type="GO" id="GO:0005524">
    <property type="term" value="F:ATP binding"/>
    <property type="evidence" value="ECO:0007669"/>
    <property type="project" value="UniProtKB-KW"/>
</dbReference>
<dbReference type="PANTHER" id="PTHR23135">
    <property type="entry name" value="MUR LIGASE FAMILY MEMBER"/>
    <property type="match status" value="1"/>
</dbReference>
<dbReference type="InterPro" id="IPR036615">
    <property type="entry name" value="Mur_ligase_C_dom_sf"/>
</dbReference>
<dbReference type="SUPFAM" id="SSF53244">
    <property type="entry name" value="MurD-like peptide ligases, peptide-binding domain"/>
    <property type="match status" value="1"/>
</dbReference>
<dbReference type="InterPro" id="IPR013221">
    <property type="entry name" value="Mur_ligase_cen"/>
</dbReference>
<proteinExistence type="predicted"/>
<dbReference type="GO" id="GO:0004326">
    <property type="term" value="F:tetrahydrofolylpolyglutamate synthase activity"/>
    <property type="evidence" value="ECO:0007669"/>
    <property type="project" value="InterPro"/>
</dbReference>
<evidence type="ECO:0000313" key="7">
    <source>
        <dbReference type="Proteomes" id="UP000178197"/>
    </source>
</evidence>
<dbReference type="SUPFAM" id="SSF53623">
    <property type="entry name" value="MurD-like peptide ligases, catalytic domain"/>
    <property type="match status" value="1"/>
</dbReference>
<keyword evidence="2" id="KW-0547">Nucleotide-binding</keyword>
<organism evidence="6 7">
    <name type="scientific">Candidatus Yanofskybacteria bacterium RIFCSPHIGHO2_02_FULL_43_15c</name>
    <dbReference type="NCBI Taxonomy" id="1802679"/>
    <lineage>
        <taxon>Bacteria</taxon>
        <taxon>Candidatus Yanofskyibacteriota</taxon>
    </lineage>
</organism>
<evidence type="ECO:0000256" key="1">
    <source>
        <dbReference type="ARBA" id="ARBA00022598"/>
    </source>
</evidence>
<dbReference type="Proteomes" id="UP000178197">
    <property type="component" value="Unassembled WGS sequence"/>
</dbReference>
<comment type="caution">
    <text evidence="6">The sequence shown here is derived from an EMBL/GenBank/DDBJ whole genome shotgun (WGS) entry which is preliminary data.</text>
</comment>
<evidence type="ECO:0008006" key="8">
    <source>
        <dbReference type="Google" id="ProtNLM"/>
    </source>
</evidence>
<dbReference type="Gene3D" id="3.40.1190.10">
    <property type="entry name" value="Mur-like, catalytic domain"/>
    <property type="match status" value="1"/>
</dbReference>
<evidence type="ECO:0000256" key="3">
    <source>
        <dbReference type="ARBA" id="ARBA00022840"/>
    </source>
</evidence>
<keyword evidence="3" id="KW-0067">ATP-binding</keyword>
<evidence type="ECO:0000259" key="5">
    <source>
        <dbReference type="Pfam" id="PF08245"/>
    </source>
</evidence>
<dbReference type="InterPro" id="IPR036565">
    <property type="entry name" value="Mur-like_cat_sf"/>
</dbReference>
<accession>A0A1F8FKF5</accession>
<keyword evidence="1" id="KW-0436">Ligase</keyword>
<dbReference type="Pfam" id="PF08245">
    <property type="entry name" value="Mur_ligase_M"/>
    <property type="match status" value="1"/>
</dbReference>
<dbReference type="Pfam" id="PF02875">
    <property type="entry name" value="Mur_ligase_C"/>
    <property type="match status" value="1"/>
</dbReference>
<feature type="domain" description="Mur ligase central" evidence="5">
    <location>
        <begin position="55"/>
        <end position="203"/>
    </location>
</feature>
<name>A0A1F8FKF5_9BACT</name>
<dbReference type="InterPro" id="IPR018109">
    <property type="entry name" value="Folylpolyglutamate_synth_CS"/>
</dbReference>
<dbReference type="InterPro" id="IPR004101">
    <property type="entry name" value="Mur_ligase_C"/>
</dbReference>
<protein>
    <recommendedName>
        <fullName evidence="8">UDP-N-acetylmuramyl-tripeptide synthetase</fullName>
    </recommendedName>
</protein>
<sequence length="429" mass="48290">MFTENKKLEKLLNLGRKIIPRRLFRAAQPLYHWGLAWVGALLYGFPSNAMKVIGVTGTKGKSTTVFLISKILEEAGLPVAAIGSLGYKIKDKEWPNNLKMTMPGRFRMQRFLREAKRAGAKFVVLEVTSEGIKQKRHLGIKFDSAVLTNIYPEHLESHGSFEKYVQAKEKLFKATKHTHILNEDEPLLERFKKFKSNKKILYGWHDWVKLNLNTALEGDFNKYNILAAVAVAENYGVKIESIRQALEKVLVVPGRMEFINSGQPFKVVVDYAHTPDSLEMVYSYLKSKLPVGGKLIAVLGACGGGRDKWKRPEFGRIVAKYGDEIILTNEDPYDEDPEAIIKEIAVDISQGSTRHFLQKVPGRTFKLQTILDRREAIAHALQLAGPNDTVIITGKGSETSLAVSGGQKIPWSDRRVVRDSLQRLLPKIP</sequence>
<evidence type="ECO:0000256" key="2">
    <source>
        <dbReference type="ARBA" id="ARBA00022741"/>
    </source>
</evidence>
<dbReference type="AlphaFoldDB" id="A0A1F8FKF5"/>
<evidence type="ECO:0000259" key="4">
    <source>
        <dbReference type="Pfam" id="PF02875"/>
    </source>
</evidence>